<evidence type="ECO:0000313" key="2">
    <source>
        <dbReference type="EMBL" id="MBF4691801.1"/>
    </source>
</evidence>
<keyword evidence="3" id="KW-1185">Reference proteome</keyword>
<sequence length="173" mass="20600">MKKKQYIKFMILIFTLLILIGAIGYFRIIDKSLIRSMLKEYKQELCTVNISDDKSFSNLNEEGQIEFTAYLESFKKYFTEEGFKGFFGDRRGSVYRDYVEANPDVSLKFKGIKYDKFEYDSENNRYIVNYKLQIQASDDQIYTETIQSVIIKENGQWKIDHEKIYNYGSMFNN</sequence>
<evidence type="ECO:0000313" key="3">
    <source>
        <dbReference type="Proteomes" id="UP000614200"/>
    </source>
</evidence>
<keyword evidence="1" id="KW-0812">Transmembrane</keyword>
<evidence type="ECO:0000256" key="1">
    <source>
        <dbReference type="SAM" id="Phobius"/>
    </source>
</evidence>
<dbReference type="RefSeq" id="WP_194700032.1">
    <property type="nucleotide sequence ID" value="NZ_JADKNH010000001.1"/>
</dbReference>
<reference evidence="2 3" key="1">
    <citation type="submission" date="2020-11" db="EMBL/GenBank/DDBJ databases">
        <title>Fusibacter basophilias sp. nov.</title>
        <authorList>
            <person name="Qiu D."/>
        </authorList>
    </citation>
    <scope>NUCLEOTIDE SEQUENCE [LARGE SCALE GENOMIC DNA]</scope>
    <source>
        <strain evidence="2 3">Q10-2</strain>
    </source>
</reference>
<accession>A0ABR9ZP83</accession>
<keyword evidence="1" id="KW-0472">Membrane</keyword>
<feature type="transmembrane region" description="Helical" evidence="1">
    <location>
        <begin position="6"/>
        <end position="29"/>
    </location>
</feature>
<protein>
    <recommendedName>
        <fullName evidence="4">DUF4829 domain-containing protein</fullName>
    </recommendedName>
</protein>
<name>A0ABR9ZP83_9FIRM</name>
<keyword evidence="1" id="KW-1133">Transmembrane helix</keyword>
<dbReference type="Proteomes" id="UP000614200">
    <property type="component" value="Unassembled WGS sequence"/>
</dbReference>
<proteinExistence type="predicted"/>
<gene>
    <name evidence="2" type="ORF">ISU02_01650</name>
</gene>
<evidence type="ECO:0008006" key="4">
    <source>
        <dbReference type="Google" id="ProtNLM"/>
    </source>
</evidence>
<comment type="caution">
    <text evidence="2">The sequence shown here is derived from an EMBL/GenBank/DDBJ whole genome shotgun (WGS) entry which is preliminary data.</text>
</comment>
<dbReference type="EMBL" id="JADKNH010000001">
    <property type="protein sequence ID" value="MBF4691801.1"/>
    <property type="molecule type" value="Genomic_DNA"/>
</dbReference>
<organism evidence="2 3">
    <name type="scientific">Fusibacter ferrireducens</name>
    <dbReference type="NCBI Taxonomy" id="2785058"/>
    <lineage>
        <taxon>Bacteria</taxon>
        <taxon>Bacillati</taxon>
        <taxon>Bacillota</taxon>
        <taxon>Clostridia</taxon>
        <taxon>Eubacteriales</taxon>
        <taxon>Eubacteriales Family XII. Incertae Sedis</taxon>
        <taxon>Fusibacter</taxon>
    </lineage>
</organism>